<name>A0A836AQS7_SHEEP</name>
<evidence type="ECO:0000256" key="2">
    <source>
        <dbReference type="ARBA" id="ARBA00022692"/>
    </source>
</evidence>
<feature type="region of interest" description="Disordered" evidence="8">
    <location>
        <begin position="332"/>
        <end position="359"/>
    </location>
</feature>
<feature type="compositionally biased region" description="Polar residues" evidence="8">
    <location>
        <begin position="282"/>
        <end position="291"/>
    </location>
</feature>
<dbReference type="SMART" id="SM01328">
    <property type="entry name" value="zf-3CxxC"/>
    <property type="match status" value="1"/>
</dbReference>
<gene>
    <name evidence="10" type="ORF">JEQ12_001502</name>
</gene>
<dbReference type="EMBL" id="JAEMGP010000001">
    <property type="protein sequence ID" value="KAG5215926.1"/>
    <property type="molecule type" value="Genomic_DNA"/>
</dbReference>
<feature type="region of interest" description="Disordered" evidence="8">
    <location>
        <begin position="282"/>
        <end position="310"/>
    </location>
</feature>
<evidence type="ECO:0000259" key="9">
    <source>
        <dbReference type="SMART" id="SM01328"/>
    </source>
</evidence>
<keyword evidence="2" id="KW-0812">Transmembrane</keyword>
<evidence type="ECO:0000256" key="6">
    <source>
        <dbReference type="ARBA" id="ARBA00022989"/>
    </source>
</evidence>
<dbReference type="GO" id="GO:0008270">
    <property type="term" value="F:zinc ion binding"/>
    <property type="evidence" value="ECO:0007669"/>
    <property type="project" value="UniProtKB-KW"/>
</dbReference>
<keyword evidence="3" id="KW-0479">Metal-binding</keyword>
<evidence type="ECO:0000256" key="5">
    <source>
        <dbReference type="ARBA" id="ARBA00022833"/>
    </source>
</evidence>
<dbReference type="Pfam" id="PF13695">
    <property type="entry name" value="Zn_ribbon_3CxxC"/>
    <property type="match status" value="1"/>
</dbReference>
<dbReference type="GO" id="GO:0005737">
    <property type="term" value="C:cytoplasm"/>
    <property type="evidence" value="ECO:0007669"/>
    <property type="project" value="TreeGrafter"/>
</dbReference>
<dbReference type="PANTHER" id="PTHR14402">
    <property type="entry name" value="RECEPTOR TRANSPORTING PROTEIN"/>
    <property type="match status" value="1"/>
</dbReference>
<dbReference type="GO" id="GO:0006612">
    <property type="term" value="P:protein targeting to membrane"/>
    <property type="evidence" value="ECO:0007669"/>
    <property type="project" value="TreeGrafter"/>
</dbReference>
<dbReference type="Proteomes" id="UP000664991">
    <property type="component" value="Unassembled WGS sequence"/>
</dbReference>
<dbReference type="InterPro" id="IPR027377">
    <property type="entry name" value="ZAR1/RTP1-5-like_Znf-3CxxC"/>
</dbReference>
<dbReference type="GO" id="GO:0016020">
    <property type="term" value="C:membrane"/>
    <property type="evidence" value="ECO:0007669"/>
    <property type="project" value="UniProtKB-SubCell"/>
</dbReference>
<dbReference type="InterPro" id="IPR026096">
    <property type="entry name" value="R-trans_p"/>
</dbReference>
<dbReference type="GO" id="GO:0051205">
    <property type="term" value="P:protein insertion into membrane"/>
    <property type="evidence" value="ECO:0007669"/>
    <property type="project" value="TreeGrafter"/>
</dbReference>
<feature type="domain" description="3CxxC-type" evidence="9">
    <location>
        <begin position="150"/>
        <end position="262"/>
    </location>
</feature>
<dbReference type="GO" id="GO:0001580">
    <property type="term" value="P:detection of chemical stimulus involved in sensory perception of bitter taste"/>
    <property type="evidence" value="ECO:0007669"/>
    <property type="project" value="TreeGrafter"/>
</dbReference>
<accession>A0A836AQS7</accession>
<dbReference type="GO" id="GO:0031849">
    <property type="term" value="F:olfactory receptor binding"/>
    <property type="evidence" value="ECO:0007669"/>
    <property type="project" value="TreeGrafter"/>
</dbReference>
<protein>
    <recommendedName>
        <fullName evidence="9">3CxxC-type domain-containing protein</fullName>
    </recommendedName>
</protein>
<reference evidence="10 11" key="1">
    <citation type="submission" date="2020-12" db="EMBL/GenBank/DDBJ databases">
        <title>De novo assembly of Tibetan sheep genome.</title>
        <authorList>
            <person name="Li X."/>
        </authorList>
    </citation>
    <scope>NUCLEOTIDE SEQUENCE [LARGE SCALE GENOMIC DNA]</scope>
    <source>
        <tissue evidence="10">Heart</tissue>
    </source>
</reference>
<evidence type="ECO:0000313" key="10">
    <source>
        <dbReference type="EMBL" id="KAG5215926.1"/>
    </source>
</evidence>
<keyword evidence="7" id="KW-0472">Membrane</keyword>
<evidence type="ECO:0000256" key="1">
    <source>
        <dbReference type="ARBA" id="ARBA00004167"/>
    </source>
</evidence>
<comment type="subcellular location">
    <subcellularLocation>
        <location evidence="1">Membrane</location>
        <topology evidence="1">Single-pass membrane protein</topology>
    </subcellularLocation>
</comment>
<dbReference type="PANTHER" id="PTHR14402:SF8">
    <property type="entry name" value="RECEPTOR-TRANSPORTING PROTEIN 4"/>
    <property type="match status" value="1"/>
</dbReference>
<comment type="caution">
    <text evidence="10">The sequence shown here is derived from an EMBL/GenBank/DDBJ whole genome shotgun (WGS) entry which is preliminary data.</text>
</comment>
<keyword evidence="5" id="KW-0862">Zinc</keyword>
<keyword evidence="4" id="KW-0863">Zinc-finger</keyword>
<dbReference type="AlphaFoldDB" id="A0A836AQS7"/>
<evidence type="ECO:0000256" key="8">
    <source>
        <dbReference type="SAM" id="MobiDB-lite"/>
    </source>
</evidence>
<feature type="compositionally biased region" description="Polar residues" evidence="8">
    <location>
        <begin position="298"/>
        <end position="310"/>
    </location>
</feature>
<organism evidence="10 11">
    <name type="scientific">Ovis aries</name>
    <name type="common">Sheep</name>
    <dbReference type="NCBI Taxonomy" id="9940"/>
    <lineage>
        <taxon>Eukaryota</taxon>
        <taxon>Metazoa</taxon>
        <taxon>Chordata</taxon>
        <taxon>Craniata</taxon>
        <taxon>Vertebrata</taxon>
        <taxon>Euteleostomi</taxon>
        <taxon>Mammalia</taxon>
        <taxon>Eutheria</taxon>
        <taxon>Laurasiatheria</taxon>
        <taxon>Artiodactyla</taxon>
        <taxon>Ruminantia</taxon>
        <taxon>Pecora</taxon>
        <taxon>Bovidae</taxon>
        <taxon>Caprinae</taxon>
        <taxon>Ovis</taxon>
    </lineage>
</organism>
<evidence type="ECO:0000313" key="11">
    <source>
        <dbReference type="Proteomes" id="UP000664991"/>
    </source>
</evidence>
<evidence type="ECO:0000256" key="7">
    <source>
        <dbReference type="ARBA" id="ARBA00023136"/>
    </source>
</evidence>
<sequence length="384" mass="42626">MHWKDGGIRKSTWIAFRCNFRTPETWGSIAENRKTVAVVRGVVKMLLVQTQTVLPTWSAKEVSYPSNTLTLHKEGNICVVHFPFLKKLKVTVSMDAKPQSKGTALDVKEWEQTFQELICQEKPRARWTLKMDGNLRPNCVAQGWRQYQQRGFGRFQCSSCRRSWASAQVQILFHMYLENQKSTGKVLMRIFGQRCKKCFQSQFEKPDFSPESSQRILKNLAQRVLEKFYRNGIRKVSEIPVKPEVPLDGSHDKANCEACILGYCGLNLENCMTGPGKSSLSYMNTGSSSPHNGDECGQNRSRNHSAAGSGYSETLIGSGSSHVTAGIQVPGTGPQPKREMGQLFTPGGDRQAARATGPQPIQEGVIKINECTGGNQLSSANSSG</sequence>
<keyword evidence="6" id="KW-1133">Transmembrane helix</keyword>
<evidence type="ECO:0000256" key="3">
    <source>
        <dbReference type="ARBA" id="ARBA00022723"/>
    </source>
</evidence>
<evidence type="ECO:0000256" key="4">
    <source>
        <dbReference type="ARBA" id="ARBA00022771"/>
    </source>
</evidence>
<proteinExistence type="predicted"/>